<feature type="compositionally biased region" description="Basic and acidic residues" evidence="3">
    <location>
        <begin position="229"/>
        <end position="241"/>
    </location>
</feature>
<organism evidence="5 6">
    <name type="scientific">Hevea brasiliensis</name>
    <name type="common">Para rubber tree</name>
    <name type="synonym">Siphonia brasiliensis</name>
    <dbReference type="NCBI Taxonomy" id="3981"/>
    <lineage>
        <taxon>Eukaryota</taxon>
        <taxon>Viridiplantae</taxon>
        <taxon>Streptophyta</taxon>
        <taxon>Embryophyta</taxon>
        <taxon>Tracheophyta</taxon>
        <taxon>Spermatophyta</taxon>
        <taxon>Magnoliopsida</taxon>
        <taxon>eudicotyledons</taxon>
        <taxon>Gunneridae</taxon>
        <taxon>Pentapetalae</taxon>
        <taxon>rosids</taxon>
        <taxon>fabids</taxon>
        <taxon>Malpighiales</taxon>
        <taxon>Euphorbiaceae</taxon>
        <taxon>Crotonoideae</taxon>
        <taxon>Micrandreae</taxon>
        <taxon>Hevea</taxon>
    </lineage>
</organism>
<dbReference type="InterPro" id="IPR045344">
    <property type="entry name" value="C-JID"/>
</dbReference>
<feature type="compositionally biased region" description="Polar residues" evidence="3">
    <location>
        <begin position="210"/>
        <end position="220"/>
    </location>
</feature>
<reference evidence="5 6" key="1">
    <citation type="journal article" date="2020" name="Mol. Plant">
        <title>The Chromosome-Based Rubber Tree Genome Provides New Insights into Spurge Genome Evolution and Rubber Biosynthesis.</title>
        <authorList>
            <person name="Liu J."/>
            <person name="Shi C."/>
            <person name="Shi C.C."/>
            <person name="Li W."/>
            <person name="Zhang Q.J."/>
            <person name="Zhang Y."/>
            <person name="Li K."/>
            <person name="Lu H.F."/>
            <person name="Shi C."/>
            <person name="Zhu S.T."/>
            <person name="Xiao Z.Y."/>
            <person name="Nan H."/>
            <person name="Yue Y."/>
            <person name="Zhu X.G."/>
            <person name="Wu Y."/>
            <person name="Hong X.N."/>
            <person name="Fan G.Y."/>
            <person name="Tong Y."/>
            <person name="Zhang D."/>
            <person name="Mao C.L."/>
            <person name="Liu Y.L."/>
            <person name="Hao S.J."/>
            <person name="Liu W.Q."/>
            <person name="Lv M.Q."/>
            <person name="Zhang H.B."/>
            <person name="Liu Y."/>
            <person name="Hu-Tang G.R."/>
            <person name="Wang J.P."/>
            <person name="Wang J.H."/>
            <person name="Sun Y.H."/>
            <person name="Ni S.B."/>
            <person name="Chen W.B."/>
            <person name="Zhang X.C."/>
            <person name="Jiao Y.N."/>
            <person name="Eichler E.E."/>
            <person name="Li G.H."/>
            <person name="Liu X."/>
            <person name="Gao L.Z."/>
        </authorList>
    </citation>
    <scope>NUCLEOTIDE SEQUENCE [LARGE SCALE GENOMIC DNA]</scope>
    <source>
        <strain evidence="6">cv. GT1</strain>
        <tissue evidence="5">Leaf</tissue>
    </source>
</reference>
<feature type="domain" description="C-JID" evidence="4">
    <location>
        <begin position="33"/>
        <end position="184"/>
    </location>
</feature>
<evidence type="ECO:0000256" key="1">
    <source>
        <dbReference type="ARBA" id="ARBA00022614"/>
    </source>
</evidence>
<comment type="caution">
    <text evidence="5">The sequence shown here is derived from an EMBL/GenBank/DDBJ whole genome shotgun (WGS) entry which is preliminary data.</text>
</comment>
<dbReference type="Pfam" id="PF20160">
    <property type="entry name" value="C-JID"/>
    <property type="match status" value="1"/>
</dbReference>
<feature type="region of interest" description="Disordered" evidence="3">
    <location>
        <begin position="210"/>
        <end position="241"/>
    </location>
</feature>
<proteinExistence type="predicted"/>
<evidence type="ECO:0000313" key="5">
    <source>
        <dbReference type="EMBL" id="KAF2323177.1"/>
    </source>
</evidence>
<dbReference type="EMBL" id="JAAGAX010000002">
    <property type="protein sequence ID" value="KAF2323177.1"/>
    <property type="molecule type" value="Genomic_DNA"/>
</dbReference>
<keyword evidence="6" id="KW-1185">Reference proteome</keyword>
<protein>
    <recommendedName>
        <fullName evidence="4">C-JID domain-containing protein</fullName>
    </recommendedName>
</protein>
<dbReference type="Proteomes" id="UP000467840">
    <property type="component" value="Chromosome 11"/>
</dbReference>
<gene>
    <name evidence="5" type="ORF">GH714_033862</name>
</gene>
<name>A0A6A6NCE8_HEVBR</name>
<dbReference type="AlphaFoldDB" id="A0A6A6NCE8"/>
<sequence length="241" mass="27587">MWKVRNCLCNGEESPGVNTLGLPRPTNCFDVCLPGSEIPEWFINQSMGSSVSIDLLPHWNDSDLMGFAMCAIFRLRRLASFNYRRFDYHRPKNVVLACFFVNDEGEFLFNNHARAWFPTCSLVKNCAQIGSDHLWLLFRRSYLIKDALNELNRIKVSFRGLPGSDWDLEIWKCAVRLVYSQDLEELNQTIISNSLNEDLDILCDDFDSSRNGSTGQNFNDSEPGGSRNSTEEEQPKKLGKI</sequence>
<keyword evidence="2" id="KW-0677">Repeat</keyword>
<keyword evidence="1" id="KW-0433">Leucine-rich repeat</keyword>
<evidence type="ECO:0000313" key="6">
    <source>
        <dbReference type="Proteomes" id="UP000467840"/>
    </source>
</evidence>
<evidence type="ECO:0000259" key="4">
    <source>
        <dbReference type="Pfam" id="PF20160"/>
    </source>
</evidence>
<evidence type="ECO:0000256" key="2">
    <source>
        <dbReference type="ARBA" id="ARBA00022737"/>
    </source>
</evidence>
<accession>A0A6A6NCE8</accession>
<evidence type="ECO:0000256" key="3">
    <source>
        <dbReference type="SAM" id="MobiDB-lite"/>
    </source>
</evidence>